<dbReference type="AlphaFoldDB" id="A0A226XAM0"/>
<dbReference type="Proteomes" id="UP000214720">
    <property type="component" value="Unassembled WGS sequence"/>
</dbReference>
<proteinExistence type="predicted"/>
<reference evidence="2" key="1">
    <citation type="submission" date="2017-01" db="EMBL/GenBank/DDBJ databases">
        <title>Genome Analysis of Deinococcus marmoris KOPRI26562.</title>
        <authorList>
            <person name="Kim J.H."/>
            <person name="Oh H.-M."/>
        </authorList>
    </citation>
    <scope>NUCLEOTIDE SEQUENCE [LARGE SCALE GENOMIC DNA]</scope>
    <source>
        <strain evidence="2">PAMC 26633</strain>
    </source>
</reference>
<sequence length="42" mass="4852">MYKNPWTEPERLNVAPGLRLLVAGEMYERTIRAFDSGETNKP</sequence>
<protein>
    <submittedName>
        <fullName evidence="1">Uncharacterized protein</fullName>
    </submittedName>
</protein>
<dbReference type="EMBL" id="MTHB01000027">
    <property type="protein sequence ID" value="OXC79987.1"/>
    <property type="molecule type" value="Genomic_DNA"/>
</dbReference>
<comment type="caution">
    <text evidence="1">The sequence shown here is derived from an EMBL/GenBank/DDBJ whole genome shotgun (WGS) entry which is preliminary data.</text>
</comment>
<organism evidence="1 2">
    <name type="scientific">Caballeronia sordidicola</name>
    <name type="common">Burkholderia sordidicola</name>
    <dbReference type="NCBI Taxonomy" id="196367"/>
    <lineage>
        <taxon>Bacteria</taxon>
        <taxon>Pseudomonadati</taxon>
        <taxon>Pseudomonadota</taxon>
        <taxon>Betaproteobacteria</taxon>
        <taxon>Burkholderiales</taxon>
        <taxon>Burkholderiaceae</taxon>
        <taxon>Caballeronia</taxon>
    </lineage>
</organism>
<accession>A0A226XAM0</accession>
<evidence type="ECO:0000313" key="2">
    <source>
        <dbReference type="Proteomes" id="UP000214720"/>
    </source>
</evidence>
<gene>
    <name evidence="1" type="ORF">BSU04_04145</name>
</gene>
<evidence type="ECO:0000313" key="1">
    <source>
        <dbReference type="EMBL" id="OXC79987.1"/>
    </source>
</evidence>
<name>A0A226XAM0_CABSO</name>